<dbReference type="Ensembl" id="ENSGALT00010027576.1">
    <property type="protein sequence ID" value="ENSGALP00010015794.1"/>
    <property type="gene ID" value="ENSGALG00010011522.1"/>
</dbReference>
<name>A0A8V0YDN8_CHICK</name>
<dbReference type="InterPro" id="IPR011992">
    <property type="entry name" value="EF-hand-dom_pair"/>
</dbReference>
<dbReference type="Gene3D" id="1.10.238.10">
    <property type="entry name" value="EF-hand"/>
    <property type="match status" value="1"/>
</dbReference>
<keyword evidence="2" id="KW-1185">Reference proteome</keyword>
<sequence length="140" mass="15665">MSQVGRDHEDHQVELAAPHSTIQNPNPVSEGGVQTLLELHALGFWPAPFLLQMRKDKDANDKVFKNLDENGDSQVDRFKEFVIFMGVLICCCHNYFEHKAAKKLSKCLQDAIFACAPYAPAMDPIIPSMYCDAAYKHAGL</sequence>
<evidence type="ECO:0000313" key="2">
    <source>
        <dbReference type="Proteomes" id="UP000000539"/>
    </source>
</evidence>
<dbReference type="SUPFAM" id="SSF47473">
    <property type="entry name" value="EF-hand"/>
    <property type="match status" value="1"/>
</dbReference>
<protein>
    <recommendedName>
        <fullName evidence="3">EF-hand domain-containing protein</fullName>
    </recommendedName>
</protein>
<reference evidence="1" key="3">
    <citation type="submission" date="2025-09" db="UniProtKB">
        <authorList>
            <consortium name="Ensembl"/>
        </authorList>
    </citation>
    <scope>IDENTIFICATION</scope>
    <source>
        <strain evidence="1">broiler</strain>
    </source>
</reference>
<reference evidence="1" key="2">
    <citation type="submission" date="2025-08" db="UniProtKB">
        <authorList>
            <consortium name="Ensembl"/>
        </authorList>
    </citation>
    <scope>IDENTIFICATION</scope>
    <source>
        <strain evidence="1">broiler</strain>
    </source>
</reference>
<dbReference type="AlphaFoldDB" id="A0A8V0YDN8"/>
<proteinExistence type="predicted"/>
<dbReference type="GeneTree" id="ENSGT01070000257179"/>
<dbReference type="Proteomes" id="UP000000539">
    <property type="component" value="Chromosome 4"/>
</dbReference>
<evidence type="ECO:0000313" key="1">
    <source>
        <dbReference type="Ensembl" id="ENSGALP00010015794.1"/>
    </source>
</evidence>
<organism evidence="1 2">
    <name type="scientific">Gallus gallus</name>
    <name type="common">Chicken</name>
    <dbReference type="NCBI Taxonomy" id="9031"/>
    <lineage>
        <taxon>Eukaryota</taxon>
        <taxon>Metazoa</taxon>
        <taxon>Chordata</taxon>
        <taxon>Craniata</taxon>
        <taxon>Vertebrata</taxon>
        <taxon>Euteleostomi</taxon>
        <taxon>Archelosauria</taxon>
        <taxon>Archosauria</taxon>
        <taxon>Dinosauria</taxon>
        <taxon>Saurischia</taxon>
        <taxon>Theropoda</taxon>
        <taxon>Coelurosauria</taxon>
        <taxon>Aves</taxon>
        <taxon>Neognathae</taxon>
        <taxon>Galloanserae</taxon>
        <taxon>Galliformes</taxon>
        <taxon>Phasianidae</taxon>
        <taxon>Phasianinae</taxon>
        <taxon>Gallus</taxon>
    </lineage>
</organism>
<reference evidence="1" key="1">
    <citation type="submission" date="2020-11" db="EMBL/GenBank/DDBJ databases">
        <title>Gallus gallus (Chicken) genome, bGalGal1, GRCg7b, maternal haplotype autosomes + Z &amp; W.</title>
        <authorList>
            <person name="Warren W."/>
            <person name="Formenti G."/>
            <person name="Fedrigo O."/>
            <person name="Haase B."/>
            <person name="Mountcastle J."/>
            <person name="Balacco J."/>
            <person name="Tracey A."/>
            <person name="Schneider V."/>
            <person name="Okimoto R."/>
            <person name="Cheng H."/>
            <person name="Hawken R."/>
            <person name="Howe K."/>
            <person name="Jarvis E.D."/>
        </authorList>
    </citation>
    <scope>NUCLEOTIDE SEQUENCE [LARGE SCALE GENOMIC DNA]</scope>
    <source>
        <strain evidence="1">Broiler</strain>
    </source>
</reference>
<evidence type="ECO:0008006" key="3">
    <source>
        <dbReference type="Google" id="ProtNLM"/>
    </source>
</evidence>
<accession>A0A8V0YDN8</accession>